<dbReference type="AlphaFoldDB" id="J9G6J3"/>
<evidence type="ECO:0000259" key="1">
    <source>
        <dbReference type="Pfam" id="PF14353"/>
    </source>
</evidence>
<protein>
    <recommendedName>
        <fullName evidence="1">CpXC domain-containing protein</fullName>
    </recommendedName>
</protein>
<dbReference type="InterPro" id="IPR025682">
    <property type="entry name" value="CpXC_dom"/>
</dbReference>
<accession>J9G6J3</accession>
<dbReference type="Pfam" id="PF14353">
    <property type="entry name" value="CpXC"/>
    <property type="match status" value="1"/>
</dbReference>
<sequence length="961" mass="112597">MSKHHKEEIECPHCHHKGEFDLWESVNVDLDPELREQVLNYRLFVWTCPKCESHVILPYDTLYHDMKHRFMLFFSYEFNGEEADKYAPMKMPKEFFMDGYTHRIVYGLKRLKEKILILEEGLNDVAVERMKFMISHIVMPEITEKGYELFFHQVDRTDEVSEYGAIFFVYHDQERDEEMIVRFAMDNYYEHCLAVELDPRMQVEGCMCMDQGWMVKQLLCAKENLLPDSRKGVKGMFKDGRWGLVDSDDCPLSEFKYWFVEAAQEGYFRAQVTGGSEYNLLRPNGSELLNQSFSYITEVHEGFFTFWRTKRKTKTTPTRYLHGVGHVSGVLLFPPLFERLSWLDEEKKEAYYAELDGKPYILTTDGSVYDPERQHLPKKLKIIPEKFFEKLANWVLPGLQFFYRDTDASVIVDTTYHVGDVLRAGRFVDVTTKLYKPAHKLRFIIASAHAAMLCEIDDLVRENPRIKDWNLCTLHYDSYFKVLDVYELDGVTQILLLHIPEAAARFLGDKPLDFILDGMGPDMNLIEMARKSLREKMCMEVHPRSLDSEFVERMFHPVGLDDDFYPVELSPDGDPVKKEMLHLSNMIHKLANDADIEDFYEVDDNFHFHGVKEDTICHGCVFAAEINDKGEGCGCLAQEEFRKNYLKGRCDHRKASYSDLSDYERHEQEKLQKESLQAAKECSAYALALVKDFIADELEGDINRLKDYDFNRLRSEDASRQKAVDKYLTCAGGNMQGPDIAIVRAIASLVFGKAWEEFTLESMDNYKFKVDYLHQLVYLFGCPIGLEWGLKQFKGLDKFNPSEELRDRVVRFWNLHQTIGNIILLPTMLTQNLVEINLTRAKRLWRNYPDSFLKELREELVDETHRNKYLQSECYKNRKIYARCKTKEGFDRLMRELLLEDFLDENGLPVHRFAGVGSMDKGLDKETYLKAVDEYLDFCEKEIPLRADRIIDRLKDILDNN</sequence>
<comment type="caution">
    <text evidence="2">The sequence shown here is derived from an EMBL/GenBank/DDBJ whole genome shotgun (WGS) entry which is preliminary data.</text>
</comment>
<gene>
    <name evidence="2" type="ORF">EVA_09393</name>
</gene>
<evidence type="ECO:0000313" key="2">
    <source>
        <dbReference type="EMBL" id="EJX02499.1"/>
    </source>
</evidence>
<dbReference type="EMBL" id="AMCI01002521">
    <property type="protein sequence ID" value="EJX02499.1"/>
    <property type="molecule type" value="Genomic_DNA"/>
</dbReference>
<feature type="domain" description="CpXC" evidence="1">
    <location>
        <begin position="9"/>
        <end position="131"/>
    </location>
</feature>
<proteinExistence type="predicted"/>
<reference evidence="2" key="1">
    <citation type="journal article" date="2012" name="PLoS ONE">
        <title>Gene sets for utilization of primary and secondary nutrition supplies in the distal gut of endangered iberian lynx.</title>
        <authorList>
            <person name="Alcaide M."/>
            <person name="Messina E."/>
            <person name="Richter M."/>
            <person name="Bargiela R."/>
            <person name="Peplies J."/>
            <person name="Huws S.A."/>
            <person name="Newbold C.J."/>
            <person name="Golyshin P.N."/>
            <person name="Simon M.A."/>
            <person name="Lopez G."/>
            <person name="Yakimov M.M."/>
            <person name="Ferrer M."/>
        </authorList>
    </citation>
    <scope>NUCLEOTIDE SEQUENCE</scope>
</reference>
<name>J9G6J3_9ZZZZ</name>
<organism evidence="2">
    <name type="scientific">gut metagenome</name>
    <dbReference type="NCBI Taxonomy" id="749906"/>
    <lineage>
        <taxon>unclassified sequences</taxon>
        <taxon>metagenomes</taxon>
        <taxon>organismal metagenomes</taxon>
    </lineage>
</organism>